<protein>
    <submittedName>
        <fullName evidence="3">Uncharacterized protein</fullName>
    </submittedName>
</protein>
<dbReference type="OrthoDB" id="8769301at2"/>
<dbReference type="Proteomes" id="UP000290637">
    <property type="component" value="Chromosome"/>
</dbReference>
<evidence type="ECO:0000313" key="4">
    <source>
        <dbReference type="Proteomes" id="UP000290637"/>
    </source>
</evidence>
<dbReference type="AlphaFoldDB" id="A0A4P6L647"/>
<feature type="signal peptide" evidence="2">
    <location>
        <begin position="1"/>
        <end position="26"/>
    </location>
</feature>
<dbReference type="RefSeq" id="WP_130190061.1">
    <property type="nucleotide sequence ID" value="NZ_CP035913.1"/>
</dbReference>
<organism evidence="3 4">
    <name type="scientific">Pseudoduganella lutea</name>
    <dbReference type="NCBI Taxonomy" id="321985"/>
    <lineage>
        <taxon>Bacteria</taxon>
        <taxon>Pseudomonadati</taxon>
        <taxon>Pseudomonadota</taxon>
        <taxon>Betaproteobacteria</taxon>
        <taxon>Burkholderiales</taxon>
        <taxon>Oxalobacteraceae</taxon>
        <taxon>Telluria group</taxon>
        <taxon>Pseudoduganella</taxon>
    </lineage>
</organism>
<gene>
    <name evidence="3" type="ORF">EWM63_31580</name>
</gene>
<name>A0A4P6L647_9BURK</name>
<evidence type="ECO:0000256" key="1">
    <source>
        <dbReference type="SAM" id="MobiDB-lite"/>
    </source>
</evidence>
<dbReference type="EMBL" id="CP035913">
    <property type="protein sequence ID" value="QBE66954.1"/>
    <property type="molecule type" value="Genomic_DNA"/>
</dbReference>
<sequence>MSPILARVTRLALPLVLSGHASLVFAADCLSNFSVGTGPDKGIAFTGFATTTGSAPAAYAAVQAVLERNGWSVTAKDAASLAVVAQNSQRTASGRTGSLGLSFANVPGGVSLALVYNNPPGVESPASAVREHFCKIAGDIAAAAAATASTVAPPAAAGAPPLGPTPAGGRAASADASDVDGKLCLAGACLGMTAAQASALNLQPTGNMRFHYNPRLSHAYGLDAKGARIRFSDMGDMDSKLLSEFAGTVKTICAMSSASAQLKASDGQPIRLLFSPTIRNGRSVLVLVQIARRLPTDLSKSARERFEATARAQYGNAYVTRFSATPTRPIAGIDESGMSAELQLKLPHDHTMPGKLMEQPGCSAAPRLD</sequence>
<reference evidence="3 4" key="1">
    <citation type="submission" date="2019-02" db="EMBL/GenBank/DDBJ databases">
        <title>Draft Genome Sequences of Six Type Strains of the Genus Massilia.</title>
        <authorList>
            <person name="Miess H."/>
            <person name="Frediansyhah A."/>
            <person name="Gross H."/>
        </authorList>
    </citation>
    <scope>NUCLEOTIDE SEQUENCE [LARGE SCALE GENOMIC DNA]</scope>
    <source>
        <strain evidence="3 4">DSM 17473</strain>
    </source>
</reference>
<keyword evidence="2" id="KW-0732">Signal</keyword>
<feature type="region of interest" description="Disordered" evidence="1">
    <location>
        <begin position="350"/>
        <end position="369"/>
    </location>
</feature>
<dbReference type="KEGG" id="plue:EWM63_31580"/>
<evidence type="ECO:0000256" key="2">
    <source>
        <dbReference type="SAM" id="SignalP"/>
    </source>
</evidence>
<feature type="region of interest" description="Disordered" evidence="1">
    <location>
        <begin position="153"/>
        <end position="173"/>
    </location>
</feature>
<evidence type="ECO:0000313" key="3">
    <source>
        <dbReference type="EMBL" id="QBE66954.1"/>
    </source>
</evidence>
<feature type="chain" id="PRO_5020661376" evidence="2">
    <location>
        <begin position="27"/>
        <end position="369"/>
    </location>
</feature>
<keyword evidence="4" id="KW-1185">Reference proteome</keyword>
<proteinExistence type="predicted"/>
<accession>A0A4P6L647</accession>